<dbReference type="InterPro" id="IPR036188">
    <property type="entry name" value="FAD/NAD-bd_sf"/>
</dbReference>
<dbReference type="Gene3D" id="3.50.50.60">
    <property type="entry name" value="FAD/NAD(P)-binding domain"/>
    <property type="match status" value="1"/>
</dbReference>
<gene>
    <name evidence="7" type="ORF">BJP25_01950</name>
</gene>
<dbReference type="STRING" id="1193682.BJP25_01950"/>
<evidence type="ECO:0000313" key="8">
    <source>
        <dbReference type="Proteomes" id="UP000186040"/>
    </source>
</evidence>
<name>A0A1Q9LCQ5_9PSEU</name>
<dbReference type="RefSeq" id="WP_075978018.1">
    <property type="nucleotide sequence ID" value="NZ_MKQR01000028.1"/>
</dbReference>
<dbReference type="EMBL" id="MKQR01000028">
    <property type="protein sequence ID" value="OLR89810.1"/>
    <property type="molecule type" value="Genomic_DNA"/>
</dbReference>
<dbReference type="InterPro" id="IPR012727">
    <property type="entry name" value="Gly_oxidase_ThiO"/>
</dbReference>
<dbReference type="GO" id="GO:0009228">
    <property type="term" value="P:thiamine biosynthetic process"/>
    <property type="evidence" value="ECO:0007669"/>
    <property type="project" value="UniProtKB-KW"/>
</dbReference>
<evidence type="ECO:0000256" key="2">
    <source>
        <dbReference type="ARBA" id="ARBA00022977"/>
    </source>
</evidence>
<dbReference type="UniPathway" id="UPA00060"/>
<comment type="caution">
    <text evidence="7">The sequence shown here is derived from an EMBL/GenBank/DDBJ whole genome shotgun (WGS) entry which is preliminary data.</text>
</comment>
<dbReference type="NCBIfam" id="TIGR02352">
    <property type="entry name" value="thiamin_ThiO"/>
    <property type="match status" value="1"/>
</dbReference>
<protein>
    <recommendedName>
        <fullName evidence="5">glycine oxidase</fullName>
        <ecNumber evidence="5">1.4.3.19</ecNumber>
    </recommendedName>
</protein>
<dbReference type="SUPFAM" id="SSF54373">
    <property type="entry name" value="FAD-linked reductases, C-terminal domain"/>
    <property type="match status" value="1"/>
</dbReference>
<dbReference type="OrthoDB" id="3214401at2"/>
<dbReference type="AlphaFoldDB" id="A0A1Q9LCQ5"/>
<dbReference type="GO" id="GO:0050660">
    <property type="term" value="F:flavin adenine dinucleotide binding"/>
    <property type="evidence" value="ECO:0007669"/>
    <property type="project" value="InterPro"/>
</dbReference>
<dbReference type="PANTHER" id="PTHR13847:SF289">
    <property type="entry name" value="GLYCINE OXIDASE"/>
    <property type="match status" value="1"/>
</dbReference>
<accession>A0A1Q9LCQ5</accession>
<dbReference type="Proteomes" id="UP000186040">
    <property type="component" value="Unassembled WGS sequence"/>
</dbReference>
<dbReference type="PANTHER" id="PTHR13847">
    <property type="entry name" value="SARCOSINE DEHYDROGENASE-RELATED"/>
    <property type="match status" value="1"/>
</dbReference>
<dbReference type="SUPFAM" id="SSF51905">
    <property type="entry name" value="FAD/NAD(P)-binding domain"/>
    <property type="match status" value="1"/>
</dbReference>
<dbReference type="GO" id="GO:0009229">
    <property type="term" value="P:thiamine diphosphate biosynthetic process"/>
    <property type="evidence" value="ECO:0007669"/>
    <property type="project" value="UniProtKB-UniPathway"/>
</dbReference>
<evidence type="ECO:0000256" key="3">
    <source>
        <dbReference type="ARBA" id="ARBA00023002"/>
    </source>
</evidence>
<keyword evidence="8" id="KW-1185">Reference proteome</keyword>
<comment type="pathway">
    <text evidence="1">Cofactor biosynthesis; thiamine diphosphate biosynthesis.</text>
</comment>
<evidence type="ECO:0000313" key="7">
    <source>
        <dbReference type="EMBL" id="OLR89810.1"/>
    </source>
</evidence>
<keyword evidence="3" id="KW-0560">Oxidoreductase</keyword>
<dbReference type="GO" id="GO:0043799">
    <property type="term" value="F:glycine oxidase activity"/>
    <property type="evidence" value="ECO:0007669"/>
    <property type="project" value="UniProtKB-EC"/>
</dbReference>
<keyword evidence="2" id="KW-0784">Thiamine biosynthesis</keyword>
<evidence type="ECO:0000256" key="4">
    <source>
        <dbReference type="ARBA" id="ARBA00049872"/>
    </source>
</evidence>
<evidence type="ECO:0000256" key="5">
    <source>
        <dbReference type="ARBA" id="ARBA00050018"/>
    </source>
</evidence>
<dbReference type="Pfam" id="PF01266">
    <property type="entry name" value="DAO"/>
    <property type="match status" value="1"/>
</dbReference>
<comment type="catalytic activity">
    <reaction evidence="4">
        <text>glycine + O2 + H2O = glyoxylate + H2O2 + NH4(+)</text>
        <dbReference type="Rhea" id="RHEA:11532"/>
        <dbReference type="ChEBI" id="CHEBI:15377"/>
        <dbReference type="ChEBI" id="CHEBI:15379"/>
        <dbReference type="ChEBI" id="CHEBI:16240"/>
        <dbReference type="ChEBI" id="CHEBI:28938"/>
        <dbReference type="ChEBI" id="CHEBI:36655"/>
        <dbReference type="ChEBI" id="CHEBI:57305"/>
        <dbReference type="EC" id="1.4.3.19"/>
    </reaction>
</comment>
<feature type="domain" description="FAD dependent oxidoreductase" evidence="6">
    <location>
        <begin position="3"/>
        <end position="349"/>
    </location>
</feature>
<dbReference type="EC" id="1.4.3.19" evidence="5"/>
<sequence length="371" mass="37895">MSVAVIGGGVVGLTAAHRLATAGRSVVVVDPAPRTGGGSWVAAGMLAPVTEAWLGEEAVLALGTAALDAWEPFARELGGDIGLRPHGTLAVAFDAAEAADLRRLADFLESRGRAVRRLTGRELRALEPGLGAVRSGLDVPGDLSVDTRKLLTRLDAACRAAGVRFVDRRAVGLVPGGVLLDDPGDPENPENSTVDCDAVVVAAGAWSRDLHPALADLVRPVKGEVLVLRARSRSLPPPTRTVRAHVDGRSVYLVPRAGGHLVVGATQQDVGFDTEVTAGGVADLLADAERVLPGVRDYELVEAAAGLRAGSRDNLPLVGVLEPGVVVATGHHRNGVLMAPLTAEAVAALVLGGPVPGPVAAAAPSRFGGVV</sequence>
<reference evidence="7 8" key="1">
    <citation type="submission" date="2016-10" db="EMBL/GenBank/DDBJ databases">
        <title>The Draft Genome Sequence of Actinokineospora bangkokensis 44EHWT reveals the biosynthetic pathway of antifungal compounds Thailandins with unusual extender unit butylmalonyl-CoA.</title>
        <authorList>
            <person name="Greule A."/>
            <person name="Intra B."/>
            <person name="Flemming S."/>
            <person name="Rommel M.G."/>
            <person name="Panbangred W."/>
            <person name="Bechthold A."/>
        </authorList>
    </citation>
    <scope>NUCLEOTIDE SEQUENCE [LARGE SCALE GENOMIC DNA]</scope>
    <source>
        <strain evidence="7 8">44EHW</strain>
    </source>
</reference>
<dbReference type="GO" id="GO:0005737">
    <property type="term" value="C:cytoplasm"/>
    <property type="evidence" value="ECO:0007669"/>
    <property type="project" value="TreeGrafter"/>
</dbReference>
<proteinExistence type="predicted"/>
<dbReference type="InterPro" id="IPR006076">
    <property type="entry name" value="FAD-dep_OxRdtase"/>
</dbReference>
<dbReference type="Gene3D" id="3.30.9.10">
    <property type="entry name" value="D-Amino Acid Oxidase, subunit A, domain 2"/>
    <property type="match status" value="1"/>
</dbReference>
<evidence type="ECO:0000256" key="1">
    <source>
        <dbReference type="ARBA" id="ARBA00004948"/>
    </source>
</evidence>
<evidence type="ECO:0000259" key="6">
    <source>
        <dbReference type="Pfam" id="PF01266"/>
    </source>
</evidence>
<organism evidence="7 8">
    <name type="scientific">Actinokineospora bangkokensis</name>
    <dbReference type="NCBI Taxonomy" id="1193682"/>
    <lineage>
        <taxon>Bacteria</taxon>
        <taxon>Bacillati</taxon>
        <taxon>Actinomycetota</taxon>
        <taxon>Actinomycetes</taxon>
        <taxon>Pseudonocardiales</taxon>
        <taxon>Pseudonocardiaceae</taxon>
        <taxon>Actinokineospora</taxon>
    </lineage>
</organism>